<dbReference type="Gene3D" id="2.40.170.20">
    <property type="entry name" value="TonB-dependent receptor, beta-barrel domain"/>
    <property type="match status" value="2"/>
</dbReference>
<dbReference type="PANTHER" id="PTHR40980:SF3">
    <property type="entry name" value="TONB-DEPENDENT RECEPTOR-LIKE BETA-BARREL DOMAIN-CONTAINING PROTEIN"/>
    <property type="match status" value="1"/>
</dbReference>
<reference evidence="6 7" key="1">
    <citation type="submission" date="2018-01" db="EMBL/GenBank/DDBJ databases">
        <title>Genome sequence of a Cantenovulum-like bacteria.</title>
        <authorList>
            <person name="Tan W.R."/>
            <person name="Lau N.-S."/>
            <person name="Go F."/>
            <person name="Amirul A.-A.A."/>
        </authorList>
    </citation>
    <scope>NUCLEOTIDE SEQUENCE [LARGE SCALE GENOMIC DNA]</scope>
    <source>
        <strain evidence="6 7">CCB-QB4</strain>
    </source>
</reference>
<accession>A0A2S0VNR9</accession>
<dbReference type="AlphaFoldDB" id="A0A2S0VNR9"/>
<comment type="subcellular location">
    <subcellularLocation>
        <location evidence="1">Cell outer membrane</location>
    </subcellularLocation>
</comment>
<evidence type="ECO:0000259" key="5">
    <source>
        <dbReference type="Pfam" id="PF07715"/>
    </source>
</evidence>
<gene>
    <name evidence="6" type="ORF">C2869_04980</name>
</gene>
<organism evidence="6 7">
    <name type="scientific">Saccharobesus litoralis</name>
    <dbReference type="NCBI Taxonomy" id="2172099"/>
    <lineage>
        <taxon>Bacteria</taxon>
        <taxon>Pseudomonadati</taxon>
        <taxon>Pseudomonadota</taxon>
        <taxon>Gammaproteobacteria</taxon>
        <taxon>Alteromonadales</taxon>
        <taxon>Alteromonadaceae</taxon>
        <taxon>Saccharobesus</taxon>
    </lineage>
</organism>
<dbReference type="InterPro" id="IPR037066">
    <property type="entry name" value="Plug_dom_sf"/>
</dbReference>
<proteinExistence type="predicted"/>
<dbReference type="InterPro" id="IPR036942">
    <property type="entry name" value="Beta-barrel_TonB_sf"/>
</dbReference>
<evidence type="ECO:0000256" key="2">
    <source>
        <dbReference type="ARBA" id="ARBA00023136"/>
    </source>
</evidence>
<evidence type="ECO:0000256" key="3">
    <source>
        <dbReference type="ARBA" id="ARBA00023237"/>
    </source>
</evidence>
<keyword evidence="3" id="KW-0998">Cell outer membrane</keyword>
<dbReference type="PANTHER" id="PTHR40980">
    <property type="entry name" value="PLUG DOMAIN-CONTAINING PROTEIN"/>
    <property type="match status" value="1"/>
</dbReference>
<evidence type="ECO:0000313" key="7">
    <source>
        <dbReference type="Proteomes" id="UP000244441"/>
    </source>
</evidence>
<feature type="chain" id="PRO_5015566187" evidence="4">
    <location>
        <begin position="26"/>
        <end position="1237"/>
    </location>
</feature>
<dbReference type="EMBL" id="CP026604">
    <property type="protein sequence ID" value="AWB65833.1"/>
    <property type="molecule type" value="Genomic_DNA"/>
</dbReference>
<evidence type="ECO:0000256" key="4">
    <source>
        <dbReference type="SAM" id="SignalP"/>
    </source>
</evidence>
<keyword evidence="7" id="KW-1185">Reference proteome</keyword>
<protein>
    <submittedName>
        <fullName evidence="6">TonB-dependent receptor</fullName>
    </submittedName>
</protein>
<feature type="domain" description="TonB-dependent receptor plug" evidence="5">
    <location>
        <begin position="59"/>
        <end position="165"/>
    </location>
</feature>
<feature type="signal peptide" evidence="4">
    <location>
        <begin position="1"/>
        <end position="25"/>
    </location>
</feature>
<dbReference type="Gene3D" id="2.170.130.10">
    <property type="entry name" value="TonB-dependent receptor, plug domain"/>
    <property type="match status" value="1"/>
</dbReference>
<evidence type="ECO:0000256" key="1">
    <source>
        <dbReference type="ARBA" id="ARBA00004442"/>
    </source>
</evidence>
<keyword evidence="4" id="KW-0732">Signal</keyword>
<dbReference type="OrthoDB" id="8727862at2"/>
<dbReference type="SUPFAM" id="SSF56935">
    <property type="entry name" value="Porins"/>
    <property type="match status" value="1"/>
</dbReference>
<dbReference type="GO" id="GO:0009279">
    <property type="term" value="C:cell outer membrane"/>
    <property type="evidence" value="ECO:0007669"/>
    <property type="project" value="UniProtKB-SubCell"/>
</dbReference>
<keyword evidence="2" id="KW-0472">Membrane</keyword>
<dbReference type="Pfam" id="PF07715">
    <property type="entry name" value="Plug"/>
    <property type="match status" value="1"/>
</dbReference>
<name>A0A2S0VNR9_9ALTE</name>
<dbReference type="InterPro" id="IPR012910">
    <property type="entry name" value="Plug_dom"/>
</dbReference>
<dbReference type="KEGG" id="cate:C2869_04980"/>
<sequence>MAQTFRLKAVSAAVMAACMATPLYAAPEDKAASEEDVEVIEVTGFKASLQKAINAKRFANSVVDTIHAEDVGKSTDANIADALSRVTGVTVQESDGEGTRISVRGAGASLNQISMNGVALTGGFSGSDANEADNSVDLSAFSSDILSSIDVIKTAAADHDEGSLGANVILRTAKPLSFNNSRRNLDFQGRYNEFSGNSNYRLSGTISEKFFDETLGVILTVTDETQDARTDRVRVEFWNQAKNIGDNRSYDLSTYDAEKALAGDFPYKSIRVPDADGNAPADFDEATQVLIQESALEVIPRQYQDMLLDMNERDRFTLNAGIQWRASEDTELQLDFNHSELNIKRDNHRLRLNFTPNMSPYAQDPLNQWWGIDLENKTVDRMIGRHPQGTFDRTIGGQNIENDVATLSLQTQLTDNLKLDLKAGYSRTTDDTPESVAISTATWNTIGQTFVNTMDADYITPTGYDCTSGQCELFVGEKFVEYDPVVNRTTRADSRFTPHDLFGNHLGNIRRTENHLVDSNKSLFVDFDWDVDWGNIIKVEFGGKLSERLKTVDAQTTTLTSGARVVENIDGQAQEISSGPLQNIRMADILGNGAFPVNNFLEDLTPNRDAAFLQGWGLLDPFKAYELAFSRPAGTTALARNPAGSREIGQDTQALYGKVNFEFLDGHLTGNLGLRYVQTQVEAQGFSSIQYHNAVHGIDPYDLIINKELADVTKPICQSFNYTNGNQNEPDNFSAVASSGCMDWRLTHSYQTNNNRTLPLFETRIDPATGSEFAWPDGSPKQWLADVPTYDPSMTEEELLAEAQAHNMILWYDYSGDTPKKLVDIAQPDQVQFTDGSGSVTTNFGVARNRNPLIGWNDRRTTFFGPAGSDAQTTAFFRTSPIADESDYSVWLPSLNINYQLSDQYIGRFAMSKTMARPRFDSVNPRVQINESIWDAWGTGALGNTHLKPLESVNLDLSFERYWGDSNMMSVALFYKDMSNFEETFSTPYYYVNHMSDYTLPEGAGNPDNLLITPNGQVPGDESNCMPQRWVFQQITQPLTIQCHQVNINEIRNGKGAVTQGLELSYTQIYDFLPGALSGLGLSVNYTYADSESDAESVTLSETEERLITPLPQTHTPKHSSNIALFWEKNGHSLRLANRYNSIQLINRGLTSGAEWLDSTNRLDFSSNFKINNTFSITFHALNLTDDIRRTFYTSTRTEINGEVFDEGNAMDGGNTSRTMSEFKTGRNYRIGIRASF</sequence>
<dbReference type="Proteomes" id="UP000244441">
    <property type="component" value="Chromosome"/>
</dbReference>
<keyword evidence="6" id="KW-0675">Receptor</keyword>
<dbReference type="RefSeq" id="WP_108601907.1">
    <property type="nucleotide sequence ID" value="NZ_CP026604.1"/>
</dbReference>
<evidence type="ECO:0000313" key="6">
    <source>
        <dbReference type="EMBL" id="AWB65833.1"/>
    </source>
</evidence>